<keyword evidence="1 6" id="KW-0645">Protease</keyword>
<keyword evidence="3" id="KW-0720">Serine protease</keyword>
<evidence type="ECO:0000256" key="2">
    <source>
        <dbReference type="ARBA" id="ARBA00022801"/>
    </source>
</evidence>
<protein>
    <submittedName>
        <fullName evidence="6">Serine protease SP24D</fullName>
    </submittedName>
</protein>
<dbReference type="Pfam" id="PF00089">
    <property type="entry name" value="Trypsin"/>
    <property type="match status" value="1"/>
</dbReference>
<dbReference type="AlphaFoldDB" id="A0A8D8BDJ5"/>
<dbReference type="EMBL" id="HBUE01069187">
    <property type="protein sequence ID" value="CAG6472084.1"/>
    <property type="molecule type" value="Transcribed_RNA"/>
</dbReference>
<comment type="similarity">
    <text evidence="4">Belongs to the peptidase S1 family. CLIP subfamily.</text>
</comment>
<feature type="domain" description="Peptidase S1" evidence="5">
    <location>
        <begin position="1"/>
        <end position="172"/>
    </location>
</feature>
<dbReference type="PROSITE" id="PS50240">
    <property type="entry name" value="TRYPSIN_DOM"/>
    <property type="match status" value="1"/>
</dbReference>
<dbReference type="GO" id="GO:0004252">
    <property type="term" value="F:serine-type endopeptidase activity"/>
    <property type="evidence" value="ECO:0007669"/>
    <property type="project" value="InterPro"/>
</dbReference>
<keyword evidence="2" id="KW-0378">Hydrolase</keyword>
<sequence length="174" mass="19328">MIIRAGTVFKDQGGFTRKVQQVIVNEKYKSRDKYNYDFDLALLKLTESFQLDKYIKTISLVRSRKDLKATDVVTISGWGKVSETGSTSKILKYNRAKPLSSFTCFFKTRTIRILCLESPTNNGVCGGDSGGPAVSSNRLVGVANFGYGCGTTKPDGYAKVSDHIKWIDATINRY</sequence>
<dbReference type="InterPro" id="IPR001254">
    <property type="entry name" value="Trypsin_dom"/>
</dbReference>
<dbReference type="InterPro" id="IPR009003">
    <property type="entry name" value="Peptidase_S1_PA"/>
</dbReference>
<name>A0A8D8BDJ5_CULPI</name>
<dbReference type="Gene3D" id="2.40.10.10">
    <property type="entry name" value="Trypsin-like serine proteases"/>
    <property type="match status" value="1"/>
</dbReference>
<evidence type="ECO:0000256" key="1">
    <source>
        <dbReference type="ARBA" id="ARBA00022670"/>
    </source>
</evidence>
<evidence type="ECO:0000313" key="6">
    <source>
        <dbReference type="EMBL" id="CAG6472084.1"/>
    </source>
</evidence>
<dbReference type="InterPro" id="IPR043504">
    <property type="entry name" value="Peptidase_S1_PA_chymotrypsin"/>
</dbReference>
<dbReference type="CDD" id="cd00190">
    <property type="entry name" value="Tryp_SPc"/>
    <property type="match status" value="1"/>
</dbReference>
<dbReference type="GO" id="GO:0006508">
    <property type="term" value="P:proteolysis"/>
    <property type="evidence" value="ECO:0007669"/>
    <property type="project" value="UniProtKB-KW"/>
</dbReference>
<dbReference type="SUPFAM" id="SSF50494">
    <property type="entry name" value="Trypsin-like serine proteases"/>
    <property type="match status" value="1"/>
</dbReference>
<evidence type="ECO:0000256" key="4">
    <source>
        <dbReference type="ARBA" id="ARBA00024195"/>
    </source>
</evidence>
<dbReference type="SMART" id="SM00020">
    <property type="entry name" value="Tryp_SPc"/>
    <property type="match status" value="1"/>
</dbReference>
<dbReference type="InterPro" id="IPR050127">
    <property type="entry name" value="Serine_Proteases_S1"/>
</dbReference>
<dbReference type="PANTHER" id="PTHR24264:SF83">
    <property type="entry name" value="COMPLEMENT FACTOR I"/>
    <property type="match status" value="1"/>
</dbReference>
<proteinExistence type="inferred from homology"/>
<dbReference type="GO" id="GO:0005615">
    <property type="term" value="C:extracellular space"/>
    <property type="evidence" value="ECO:0007669"/>
    <property type="project" value="TreeGrafter"/>
</dbReference>
<accession>A0A8D8BDJ5</accession>
<dbReference type="PANTHER" id="PTHR24264">
    <property type="entry name" value="TRYPSIN-RELATED"/>
    <property type="match status" value="1"/>
</dbReference>
<organism evidence="6">
    <name type="scientific">Culex pipiens</name>
    <name type="common">House mosquito</name>
    <dbReference type="NCBI Taxonomy" id="7175"/>
    <lineage>
        <taxon>Eukaryota</taxon>
        <taxon>Metazoa</taxon>
        <taxon>Ecdysozoa</taxon>
        <taxon>Arthropoda</taxon>
        <taxon>Hexapoda</taxon>
        <taxon>Insecta</taxon>
        <taxon>Pterygota</taxon>
        <taxon>Neoptera</taxon>
        <taxon>Endopterygota</taxon>
        <taxon>Diptera</taxon>
        <taxon>Nematocera</taxon>
        <taxon>Culicoidea</taxon>
        <taxon>Culicidae</taxon>
        <taxon>Culicinae</taxon>
        <taxon>Culicini</taxon>
        <taxon>Culex</taxon>
        <taxon>Culex</taxon>
    </lineage>
</organism>
<reference evidence="6" key="1">
    <citation type="submission" date="2021-05" db="EMBL/GenBank/DDBJ databases">
        <authorList>
            <person name="Alioto T."/>
            <person name="Alioto T."/>
            <person name="Gomez Garrido J."/>
        </authorList>
    </citation>
    <scope>NUCLEOTIDE SEQUENCE</scope>
</reference>
<evidence type="ECO:0000256" key="3">
    <source>
        <dbReference type="ARBA" id="ARBA00022825"/>
    </source>
</evidence>
<evidence type="ECO:0000259" key="5">
    <source>
        <dbReference type="PROSITE" id="PS50240"/>
    </source>
</evidence>